<dbReference type="EMBL" id="CP064787">
    <property type="protein sequence ID" value="QSG04395.1"/>
    <property type="molecule type" value="Genomic_DNA"/>
</dbReference>
<evidence type="ECO:0000313" key="1">
    <source>
        <dbReference type="EMBL" id="QSG04395.1"/>
    </source>
</evidence>
<dbReference type="Proteomes" id="UP000663525">
    <property type="component" value="Chromosome"/>
</dbReference>
<gene>
    <name evidence="1" type="ORF">HSR121_0034</name>
</gene>
<sequence length="138" mass="14870">MPGGSDANNTELGQITVENADNTTHRVHVLVERDSAPVYGTSVVLDGVSSTSNETDLSIDLAVLNNSAWTDGTGNWTVYTRVDANPSWNAHAVSSETESACTSVRLKIEIDASVTSFTPPCESWPPSTDTDRVYRRNP</sequence>
<accession>A0A897N133</accession>
<protein>
    <submittedName>
        <fullName evidence="1">Uncharacterized protein</fullName>
    </submittedName>
</protein>
<evidence type="ECO:0000313" key="2">
    <source>
        <dbReference type="Proteomes" id="UP000663525"/>
    </source>
</evidence>
<dbReference type="AlphaFoldDB" id="A0A897N133"/>
<name>A0A897N133_9EURY</name>
<reference evidence="1" key="1">
    <citation type="submission" date="2020-11" db="EMBL/GenBank/DDBJ databases">
        <title>Carbohydrate-dependent, anaerobic sulfur respiration: A novel catabolism in halophilic archaea.</title>
        <authorList>
            <person name="Sorokin D.Y."/>
            <person name="Messina E."/>
            <person name="Smedile F."/>
            <person name="La Cono V."/>
            <person name="Hallsworth J.E."/>
            <person name="Yakimov M.M."/>
        </authorList>
    </citation>
    <scope>NUCLEOTIDE SEQUENCE</scope>
    <source>
        <strain evidence="1">HSR12-1</strain>
    </source>
</reference>
<proteinExistence type="predicted"/>
<organism evidence="1 2">
    <name type="scientific">Halapricum desulfuricans</name>
    <dbReference type="NCBI Taxonomy" id="2841257"/>
    <lineage>
        <taxon>Archaea</taxon>
        <taxon>Methanobacteriati</taxon>
        <taxon>Methanobacteriota</taxon>
        <taxon>Stenosarchaea group</taxon>
        <taxon>Halobacteria</taxon>
        <taxon>Halobacteriales</taxon>
        <taxon>Haloarculaceae</taxon>
        <taxon>Halapricum</taxon>
    </lineage>
</organism>